<name>A0A370DET0_9GAMM</name>
<dbReference type="AlphaFoldDB" id="A0A370DET0"/>
<sequence>MLPSSDGRYEDETERLRRFTTLAYEFVGKVPGLVDGMMAAGDQVMSRWLSNSDNDELALMLVERLAGDA</sequence>
<accession>A0A370DET0</accession>
<dbReference type="EMBL" id="QFXC01000009">
    <property type="protein sequence ID" value="RDH83419.1"/>
    <property type="molecule type" value="Genomic_DNA"/>
</dbReference>
<dbReference type="Proteomes" id="UP000254266">
    <property type="component" value="Unassembled WGS sequence"/>
</dbReference>
<proteinExistence type="predicted"/>
<keyword evidence="2" id="KW-1185">Reference proteome</keyword>
<comment type="caution">
    <text evidence="1">The sequence shown here is derived from an EMBL/GenBank/DDBJ whole genome shotgun (WGS) entry which is preliminary data.</text>
</comment>
<organism evidence="1 2">
    <name type="scientific">endosymbiont of Galathealinum brachiosum</name>
    <dbReference type="NCBI Taxonomy" id="2200906"/>
    <lineage>
        <taxon>Bacteria</taxon>
        <taxon>Pseudomonadati</taxon>
        <taxon>Pseudomonadota</taxon>
        <taxon>Gammaproteobacteria</taxon>
        <taxon>sulfur-oxidizing symbionts</taxon>
    </lineage>
</organism>
<reference evidence="1 2" key="1">
    <citation type="journal article" date="2018" name="ISME J.">
        <title>Endosymbiont genomes yield clues of tubeworm success.</title>
        <authorList>
            <person name="Li Y."/>
            <person name="Liles M.R."/>
            <person name="Halanych K.M."/>
        </authorList>
    </citation>
    <scope>NUCLEOTIDE SEQUENCE [LARGE SCALE GENOMIC DNA]</scope>
    <source>
        <strain evidence="1">A1464</strain>
    </source>
</reference>
<feature type="non-terminal residue" evidence="1">
    <location>
        <position position="69"/>
    </location>
</feature>
<evidence type="ECO:0000313" key="2">
    <source>
        <dbReference type="Proteomes" id="UP000254266"/>
    </source>
</evidence>
<protein>
    <submittedName>
        <fullName evidence="1">Uncharacterized protein</fullName>
    </submittedName>
</protein>
<evidence type="ECO:0000313" key="1">
    <source>
        <dbReference type="EMBL" id="RDH83419.1"/>
    </source>
</evidence>
<gene>
    <name evidence="1" type="ORF">DIZ80_08235</name>
</gene>